<name>A0ACB9IRU4_9ASTR</name>
<reference evidence="1 2" key="2">
    <citation type="journal article" date="2022" name="Mol. Ecol. Resour.">
        <title>The genomes of chicory, endive, great burdock and yacon provide insights into Asteraceae paleo-polyploidization history and plant inulin production.</title>
        <authorList>
            <person name="Fan W."/>
            <person name="Wang S."/>
            <person name="Wang H."/>
            <person name="Wang A."/>
            <person name="Jiang F."/>
            <person name="Liu H."/>
            <person name="Zhao H."/>
            <person name="Xu D."/>
            <person name="Zhang Y."/>
        </authorList>
    </citation>
    <scope>NUCLEOTIDE SEQUENCE [LARGE SCALE GENOMIC DNA]</scope>
    <source>
        <strain evidence="2">cv. Yunnan</strain>
        <tissue evidence="1">Leaves</tissue>
    </source>
</reference>
<sequence length="336" mass="38432">MSTLSEMVKQVRKEQVIAQQNISSTISQPSQPIEILKVKIETTEELKASSPHQSTARVELFNDSESARLLIQALKKKGFNVREEEKKEEELLEIVPIVSWEQHGKTGKFLIVYQNGVQEYLSADRIVTLVLDDLRAILKIPLKNDSNNEIGEFIKDAMHRQLGSLSSSESSEEEGDKEKEEKFFGNEEEPDSNDNNEILADTEVPLDKSQVPISEWYYDQELKKFVIKRLDFTYFVFSEFVDLSVLSPVELKLLSLMPMSTTTEEGPYCKKESGNQCGQSEVKKMQYLSLSMFTSLHGNIQMDIIRVLPKNKATEKVDTKVYWILMGTIARYESLL</sequence>
<reference evidence="2" key="1">
    <citation type="journal article" date="2022" name="Mol. Ecol. Resour.">
        <title>The genomes of chicory, endive, great burdock and yacon provide insights into Asteraceae palaeo-polyploidization history and plant inulin production.</title>
        <authorList>
            <person name="Fan W."/>
            <person name="Wang S."/>
            <person name="Wang H."/>
            <person name="Wang A."/>
            <person name="Jiang F."/>
            <person name="Liu H."/>
            <person name="Zhao H."/>
            <person name="Xu D."/>
            <person name="Zhang Y."/>
        </authorList>
    </citation>
    <scope>NUCLEOTIDE SEQUENCE [LARGE SCALE GENOMIC DNA]</scope>
    <source>
        <strain evidence="2">cv. Yunnan</strain>
    </source>
</reference>
<dbReference type="Proteomes" id="UP001056120">
    <property type="component" value="Linkage Group LG07"/>
</dbReference>
<accession>A0ACB9IRU4</accession>
<proteinExistence type="predicted"/>
<organism evidence="1 2">
    <name type="scientific">Smallanthus sonchifolius</name>
    <dbReference type="NCBI Taxonomy" id="185202"/>
    <lineage>
        <taxon>Eukaryota</taxon>
        <taxon>Viridiplantae</taxon>
        <taxon>Streptophyta</taxon>
        <taxon>Embryophyta</taxon>
        <taxon>Tracheophyta</taxon>
        <taxon>Spermatophyta</taxon>
        <taxon>Magnoliopsida</taxon>
        <taxon>eudicotyledons</taxon>
        <taxon>Gunneridae</taxon>
        <taxon>Pentapetalae</taxon>
        <taxon>asterids</taxon>
        <taxon>campanulids</taxon>
        <taxon>Asterales</taxon>
        <taxon>Asteraceae</taxon>
        <taxon>Asteroideae</taxon>
        <taxon>Heliantheae alliance</taxon>
        <taxon>Millerieae</taxon>
        <taxon>Smallanthus</taxon>
    </lineage>
</organism>
<keyword evidence="2" id="KW-1185">Reference proteome</keyword>
<protein>
    <submittedName>
        <fullName evidence="1">Uncharacterized protein</fullName>
    </submittedName>
</protein>
<evidence type="ECO:0000313" key="1">
    <source>
        <dbReference type="EMBL" id="KAI3810984.1"/>
    </source>
</evidence>
<evidence type="ECO:0000313" key="2">
    <source>
        <dbReference type="Proteomes" id="UP001056120"/>
    </source>
</evidence>
<comment type="caution">
    <text evidence="1">The sequence shown here is derived from an EMBL/GenBank/DDBJ whole genome shotgun (WGS) entry which is preliminary data.</text>
</comment>
<gene>
    <name evidence="1" type="ORF">L1987_20697</name>
</gene>
<dbReference type="EMBL" id="CM042024">
    <property type="protein sequence ID" value="KAI3810984.1"/>
    <property type="molecule type" value="Genomic_DNA"/>
</dbReference>